<dbReference type="SUPFAM" id="SSF53822">
    <property type="entry name" value="Periplasmic binding protein-like I"/>
    <property type="match status" value="1"/>
</dbReference>
<evidence type="ECO:0000256" key="5">
    <source>
        <dbReference type="SAM" id="SignalP"/>
    </source>
</evidence>
<evidence type="ECO:0000313" key="7">
    <source>
        <dbReference type="EMBL" id="EEG49702.1"/>
    </source>
</evidence>
<organism evidence="7 8">
    <name type="scientific">Blautia hydrogenotrophica (strain DSM 10507 / JCM 14656 / S5a33)</name>
    <name type="common">Ruminococcus hydrogenotrophicus</name>
    <dbReference type="NCBI Taxonomy" id="476272"/>
    <lineage>
        <taxon>Bacteria</taxon>
        <taxon>Bacillati</taxon>
        <taxon>Bacillota</taxon>
        <taxon>Clostridia</taxon>
        <taxon>Lachnospirales</taxon>
        <taxon>Lachnospiraceae</taxon>
        <taxon>Blautia</taxon>
    </lineage>
</organism>
<dbReference type="CDD" id="cd01536">
    <property type="entry name" value="PBP1_ABC_sugar_binding-like"/>
    <property type="match status" value="1"/>
</dbReference>
<feature type="compositionally biased region" description="Basic and acidic residues" evidence="4">
    <location>
        <begin position="34"/>
        <end position="48"/>
    </location>
</feature>
<evidence type="ECO:0000256" key="3">
    <source>
        <dbReference type="ARBA" id="ARBA00022729"/>
    </source>
</evidence>
<reference evidence="7 8" key="2">
    <citation type="submission" date="2009-02" db="EMBL/GenBank/DDBJ databases">
        <title>Draft genome sequence of Blautia hydrogenotrophica DSM 10507 (Ruminococcus hydrogenotrophicus DSM 10507).</title>
        <authorList>
            <person name="Sudarsanam P."/>
            <person name="Ley R."/>
            <person name="Guruge J."/>
            <person name="Turnbaugh P.J."/>
            <person name="Mahowald M."/>
            <person name="Liep D."/>
            <person name="Gordon J."/>
        </authorList>
    </citation>
    <scope>NUCLEOTIDE SEQUENCE [LARGE SCALE GENOMIC DNA]</scope>
    <source>
        <strain evidence="8">DSM 10507 / JCM 14656 / S5a33</strain>
    </source>
</reference>
<dbReference type="GO" id="GO:0030246">
    <property type="term" value="F:carbohydrate binding"/>
    <property type="evidence" value="ECO:0007669"/>
    <property type="project" value="UniProtKB-ARBA"/>
</dbReference>
<dbReference type="AlphaFoldDB" id="C0CKL2"/>
<dbReference type="InterPro" id="IPR025997">
    <property type="entry name" value="SBP_2_dom"/>
</dbReference>
<evidence type="ECO:0000313" key="8">
    <source>
        <dbReference type="Proteomes" id="UP000003100"/>
    </source>
</evidence>
<dbReference type="Pfam" id="PF13407">
    <property type="entry name" value="Peripla_BP_4"/>
    <property type="match status" value="1"/>
</dbReference>
<accession>C0CKL2</accession>
<comment type="caution">
    <text evidence="7">The sequence shown here is derived from an EMBL/GenBank/DDBJ whole genome shotgun (WGS) entry which is preliminary data.</text>
</comment>
<evidence type="ECO:0000256" key="2">
    <source>
        <dbReference type="ARBA" id="ARBA00007639"/>
    </source>
</evidence>
<evidence type="ECO:0000256" key="1">
    <source>
        <dbReference type="ARBA" id="ARBA00004196"/>
    </source>
</evidence>
<dbReference type="InterPro" id="IPR028082">
    <property type="entry name" value="Peripla_BP_I"/>
</dbReference>
<protein>
    <recommendedName>
        <fullName evidence="6">Periplasmic binding protein domain-containing protein</fullName>
    </recommendedName>
</protein>
<dbReference type="Proteomes" id="UP000003100">
    <property type="component" value="Unassembled WGS sequence"/>
</dbReference>
<feature type="region of interest" description="Disordered" evidence="4">
    <location>
        <begin position="23"/>
        <end position="49"/>
    </location>
</feature>
<proteinExistence type="inferred from homology"/>
<keyword evidence="8" id="KW-1185">Reference proteome</keyword>
<dbReference type="Gene3D" id="3.40.50.2300">
    <property type="match status" value="2"/>
</dbReference>
<sequence>MKKKISLILAIVLAGSLLAGCGSSRTENEGTQEDTAKETENTDSKENTVSEGDSFLIGVASPNNKVPYFSKLVEGMTDLQEELNVELDVQDAQDDTNTQINQIQTFIAEGCDLIIMMPVQLESLIPIAMECNEAEIPIMTVDRKLSASDPKDVGVDLITHVGCDDVEGGRKQGELVHQLLGDEGSIALIQGTLGASSQVLRQQGLEEYLSENAPGIEIVAAQNSDQDQSQAITVTQNFLTRFAKGEIDAIVAQDPYSALGAVDAIKSASRDELLGTVIGYDLPSEVLDSIKAKDMYGSTLQAPYDMGALTLQVAYQCLTEGSEEIEANTYTEIPVVYIENAREYDPAW</sequence>
<dbReference type="eggNOG" id="COG1879">
    <property type="taxonomic scope" value="Bacteria"/>
</dbReference>
<evidence type="ECO:0000256" key="4">
    <source>
        <dbReference type="SAM" id="MobiDB-lite"/>
    </source>
</evidence>
<reference evidence="7 8" key="1">
    <citation type="submission" date="2009-01" db="EMBL/GenBank/DDBJ databases">
        <authorList>
            <person name="Fulton L."/>
            <person name="Clifton S."/>
            <person name="Fulton B."/>
            <person name="Xu J."/>
            <person name="Minx P."/>
            <person name="Pepin K.H."/>
            <person name="Johnson M."/>
            <person name="Bhonagiri V."/>
            <person name="Nash W.E."/>
            <person name="Mardis E.R."/>
            <person name="Wilson R.K."/>
        </authorList>
    </citation>
    <scope>NUCLEOTIDE SEQUENCE [LARGE SCALE GENOMIC DNA]</scope>
    <source>
        <strain evidence="8">DSM 10507 / JCM 14656 / S5a33</strain>
    </source>
</reference>
<dbReference type="HOGENOM" id="CLU_037628_3_2_9"/>
<gene>
    <name evidence="7" type="ORF">RUMHYD_01382</name>
</gene>
<dbReference type="PATRIC" id="fig|476272.21.peg.2731"/>
<dbReference type="GeneID" id="86820605"/>
<dbReference type="PROSITE" id="PS51257">
    <property type="entry name" value="PROKAR_LIPOPROTEIN"/>
    <property type="match status" value="1"/>
</dbReference>
<name>C0CKL2_BLAHS</name>
<evidence type="ECO:0000259" key="6">
    <source>
        <dbReference type="Pfam" id="PF13407"/>
    </source>
</evidence>
<comment type="similarity">
    <text evidence="2">Belongs to the bacterial solute-binding protein 2 family.</text>
</comment>
<feature type="chain" id="PRO_5038475522" description="Periplasmic binding protein domain-containing protein" evidence="5">
    <location>
        <begin position="20"/>
        <end position="348"/>
    </location>
</feature>
<comment type="subcellular location">
    <subcellularLocation>
        <location evidence="1">Cell envelope</location>
    </subcellularLocation>
</comment>
<keyword evidence="3 5" id="KW-0732">Signal</keyword>
<feature type="signal peptide" evidence="5">
    <location>
        <begin position="1"/>
        <end position="19"/>
    </location>
</feature>
<feature type="domain" description="Periplasmic binding protein" evidence="6">
    <location>
        <begin position="57"/>
        <end position="319"/>
    </location>
</feature>
<dbReference type="RefSeq" id="WP_005947452.1">
    <property type="nucleotide sequence ID" value="NZ_CP136423.1"/>
</dbReference>
<dbReference type="GO" id="GO:0030313">
    <property type="term" value="C:cell envelope"/>
    <property type="evidence" value="ECO:0007669"/>
    <property type="project" value="UniProtKB-SubCell"/>
</dbReference>
<dbReference type="PANTHER" id="PTHR46847">
    <property type="entry name" value="D-ALLOSE-BINDING PERIPLASMIC PROTEIN-RELATED"/>
    <property type="match status" value="1"/>
</dbReference>
<dbReference type="PANTHER" id="PTHR46847:SF1">
    <property type="entry name" value="D-ALLOSE-BINDING PERIPLASMIC PROTEIN-RELATED"/>
    <property type="match status" value="1"/>
</dbReference>
<dbReference type="EMBL" id="ACBZ01000069">
    <property type="protein sequence ID" value="EEG49702.1"/>
    <property type="molecule type" value="Genomic_DNA"/>
</dbReference>